<organism evidence="10 11">
    <name type="scientific">Roseovarius nanhaiticus</name>
    <dbReference type="NCBI Taxonomy" id="573024"/>
    <lineage>
        <taxon>Bacteria</taxon>
        <taxon>Pseudomonadati</taxon>
        <taxon>Pseudomonadota</taxon>
        <taxon>Alphaproteobacteria</taxon>
        <taxon>Rhodobacterales</taxon>
        <taxon>Roseobacteraceae</taxon>
        <taxon>Roseovarius</taxon>
    </lineage>
</organism>
<dbReference type="Proteomes" id="UP000186019">
    <property type="component" value="Unassembled WGS sequence"/>
</dbReference>
<evidence type="ECO:0000256" key="1">
    <source>
        <dbReference type="ARBA" id="ARBA00004651"/>
    </source>
</evidence>
<dbReference type="GO" id="GO:0048472">
    <property type="term" value="F:threonine-phosphate decarboxylase activity"/>
    <property type="evidence" value="ECO:0007669"/>
    <property type="project" value="InterPro"/>
</dbReference>
<keyword evidence="11" id="KW-1185">Reference proteome</keyword>
<dbReference type="GO" id="GO:0009236">
    <property type="term" value="P:cobalamin biosynthetic process"/>
    <property type="evidence" value="ECO:0007669"/>
    <property type="project" value="UniProtKB-UniRule"/>
</dbReference>
<dbReference type="UniPathway" id="UPA00148"/>
<comment type="similarity">
    <text evidence="3 9">Belongs to the CobD/CbiB family.</text>
</comment>
<keyword evidence="8 9" id="KW-0472">Membrane</keyword>
<accession>A0A1N7FVL3</accession>
<dbReference type="OrthoDB" id="9811967at2"/>
<name>A0A1N7FVL3_9RHOB</name>
<evidence type="ECO:0000313" key="10">
    <source>
        <dbReference type="EMBL" id="SIS04275.1"/>
    </source>
</evidence>
<dbReference type="STRING" id="573024.SAMN05216208_0730"/>
<keyword evidence="5 9" id="KW-0169">Cobalamin biosynthesis</keyword>
<evidence type="ECO:0000256" key="7">
    <source>
        <dbReference type="ARBA" id="ARBA00022989"/>
    </source>
</evidence>
<feature type="transmembrane region" description="Helical" evidence="9">
    <location>
        <begin position="148"/>
        <end position="169"/>
    </location>
</feature>
<feature type="transmembrane region" description="Helical" evidence="9">
    <location>
        <begin position="57"/>
        <end position="90"/>
    </location>
</feature>
<proteinExistence type="inferred from homology"/>
<keyword evidence="6 9" id="KW-0812">Transmembrane</keyword>
<dbReference type="HAMAP" id="MF_00024">
    <property type="entry name" value="CobD_CbiB"/>
    <property type="match status" value="1"/>
</dbReference>
<dbReference type="PANTHER" id="PTHR34308">
    <property type="entry name" value="COBALAMIN BIOSYNTHESIS PROTEIN CBIB"/>
    <property type="match status" value="1"/>
</dbReference>
<dbReference type="NCBIfam" id="TIGR00380">
    <property type="entry name" value="cobal_cbiB"/>
    <property type="match status" value="1"/>
</dbReference>
<protein>
    <recommendedName>
        <fullName evidence="9">Cobalamin biosynthesis protein CobD</fullName>
    </recommendedName>
</protein>
<dbReference type="Pfam" id="PF03186">
    <property type="entry name" value="CobD_Cbib"/>
    <property type="match status" value="1"/>
</dbReference>
<gene>
    <name evidence="9" type="primary">cobD</name>
    <name evidence="10" type="ORF">SAMN05421666_1406</name>
</gene>
<keyword evidence="4 9" id="KW-1003">Cell membrane</keyword>
<evidence type="ECO:0000256" key="4">
    <source>
        <dbReference type="ARBA" id="ARBA00022475"/>
    </source>
</evidence>
<evidence type="ECO:0000256" key="6">
    <source>
        <dbReference type="ARBA" id="ARBA00022692"/>
    </source>
</evidence>
<comment type="subcellular location">
    <subcellularLocation>
        <location evidence="1 9">Cell membrane</location>
        <topology evidence="1 9">Multi-pass membrane protein</topology>
    </subcellularLocation>
</comment>
<dbReference type="RefSeq" id="WP_076532168.1">
    <property type="nucleotide sequence ID" value="NZ_FOAC01000001.1"/>
</dbReference>
<comment type="caution">
    <text evidence="9">Lacks conserved residue(s) required for the propagation of feature annotation.</text>
</comment>
<dbReference type="AlphaFoldDB" id="A0A1N7FVL3"/>
<sequence length="303" mass="31981">MTIAAIMALAMALDAAFGEPRWIWSRVPHPAVLMGRAIDALEAALNRGTWRRAKGVLALAVLCAGAWGAGAMIAWAGDVASVIAAAILLAQRSLVDHVAEVARALRRSLEDGRRAVAMIVGRDTGAMSEADVSRAAIESASENFSDGVIAPLFWLAIAGVPGLVLYKAVNTADSMIGHRTPRHAAFGWASARLDDLLNLAPARLSAALIALLTRPRPAWAGIVLDAHRHRSPNGGWPEAAMARSLNVALSGPRAYGGAMQDYPFVHPEGMRAPGPAQVDAAVRMLWRAWSVVFICACVAALLL</sequence>
<evidence type="ECO:0000256" key="8">
    <source>
        <dbReference type="ARBA" id="ARBA00023136"/>
    </source>
</evidence>
<evidence type="ECO:0000256" key="3">
    <source>
        <dbReference type="ARBA" id="ARBA00006263"/>
    </source>
</evidence>
<comment type="pathway">
    <text evidence="2 9">Cofactor biosynthesis; adenosylcobalamin biosynthesis.</text>
</comment>
<evidence type="ECO:0000313" key="11">
    <source>
        <dbReference type="Proteomes" id="UP000186019"/>
    </source>
</evidence>
<keyword evidence="7 9" id="KW-1133">Transmembrane helix</keyword>
<comment type="function">
    <text evidence="9">Converts cobyric acid to cobinamide by the addition of aminopropanol on the F carboxylic group.</text>
</comment>
<reference evidence="10 11" key="1">
    <citation type="submission" date="2017-01" db="EMBL/GenBank/DDBJ databases">
        <authorList>
            <person name="Mah S.A."/>
            <person name="Swanson W.J."/>
            <person name="Moy G.W."/>
            <person name="Vacquier V.D."/>
        </authorList>
    </citation>
    <scope>NUCLEOTIDE SEQUENCE [LARGE SCALE GENOMIC DNA]</scope>
    <source>
        <strain evidence="10 11">DSM 29590</strain>
    </source>
</reference>
<feature type="transmembrane region" description="Helical" evidence="9">
    <location>
        <begin position="284"/>
        <end position="302"/>
    </location>
</feature>
<dbReference type="PANTHER" id="PTHR34308:SF1">
    <property type="entry name" value="COBALAMIN BIOSYNTHESIS PROTEIN CBIB"/>
    <property type="match status" value="1"/>
</dbReference>
<dbReference type="GO" id="GO:0015420">
    <property type="term" value="F:ABC-type vitamin B12 transporter activity"/>
    <property type="evidence" value="ECO:0007669"/>
    <property type="project" value="UniProtKB-UniRule"/>
</dbReference>
<dbReference type="InterPro" id="IPR004485">
    <property type="entry name" value="Cobalamin_biosynth_CobD/CbiB"/>
</dbReference>
<evidence type="ECO:0000256" key="2">
    <source>
        <dbReference type="ARBA" id="ARBA00004953"/>
    </source>
</evidence>
<evidence type="ECO:0000256" key="9">
    <source>
        <dbReference type="HAMAP-Rule" id="MF_00024"/>
    </source>
</evidence>
<dbReference type="GO" id="GO:0005886">
    <property type="term" value="C:plasma membrane"/>
    <property type="evidence" value="ECO:0007669"/>
    <property type="project" value="UniProtKB-SubCell"/>
</dbReference>
<dbReference type="EMBL" id="FTNV01000001">
    <property type="protein sequence ID" value="SIS04275.1"/>
    <property type="molecule type" value="Genomic_DNA"/>
</dbReference>
<evidence type="ECO:0000256" key="5">
    <source>
        <dbReference type="ARBA" id="ARBA00022573"/>
    </source>
</evidence>